<evidence type="ECO:0000313" key="4">
    <source>
        <dbReference type="Proteomes" id="UP000194800"/>
    </source>
</evidence>
<comment type="caution">
    <text evidence="2">The sequence shown here is derived from an EMBL/GenBank/DDBJ whole genome shotgun (WGS) entry which is preliminary data.</text>
</comment>
<dbReference type="Proteomes" id="UP000194977">
    <property type="component" value="Unassembled WGS sequence"/>
</dbReference>
<proteinExistence type="predicted"/>
<dbReference type="Proteomes" id="UP000194800">
    <property type="component" value="Unassembled WGS sequence"/>
</dbReference>
<dbReference type="EMBL" id="NART01000014">
    <property type="protein sequence ID" value="OTQ10680.1"/>
    <property type="molecule type" value="Genomic_DNA"/>
</dbReference>
<evidence type="ECO:0000256" key="1">
    <source>
        <dbReference type="SAM" id="MobiDB-lite"/>
    </source>
</evidence>
<dbReference type="EMBL" id="NARP01000003">
    <property type="protein sequence ID" value="OTQ01307.1"/>
    <property type="molecule type" value="Genomic_DNA"/>
</dbReference>
<evidence type="ECO:0000313" key="2">
    <source>
        <dbReference type="EMBL" id="OTQ01307.1"/>
    </source>
</evidence>
<reference evidence="4 5" key="1">
    <citation type="submission" date="2017-03" db="EMBL/GenBank/DDBJ databases">
        <title>Comparative genomics of honeybee gut symbionts reveal geographically distinct and subgroup specific antibiotic resistance.</title>
        <authorList>
            <person name="Ludvigsen J."/>
            <person name="Porcellato D."/>
            <person name="Labee-Lund T.M."/>
            <person name="Amdam G.V."/>
            <person name="Rudi K."/>
        </authorList>
    </citation>
    <scope>NUCLEOTIDE SEQUENCE [LARGE SCALE GENOMIC DNA]</scope>
    <source>
        <strain evidence="2 5">A-7-12</strain>
        <strain evidence="3 4">A-9-12</strain>
    </source>
</reference>
<feature type="region of interest" description="Disordered" evidence="1">
    <location>
        <begin position="214"/>
        <end position="253"/>
    </location>
</feature>
<sequence length="253" mass="28198">MFDKTILHNYVVKKTAILTTIVSFFLVGCGSDQNYKREIDGNEDYLNSPALKPLIIPKGMSIPAESADFFIYKLDSKGNLGKQVDIRPPVVPIPTISDSFVVYNNGVVTFNSPLSADVWNKIPNTLNNRNIPISSSDNSTIKTGKAFIVRADEEQTVEASFIFERKIVGDTQTITVSLGSLTRGADDISSQPLEVQRYVVGLFNSLMDDLAPQSFREPLVKDPNENESKKEADKDAESMKRHKEDLKDHLNKK</sequence>
<evidence type="ECO:0000313" key="3">
    <source>
        <dbReference type="EMBL" id="OTQ10680.1"/>
    </source>
</evidence>
<dbReference type="Pfam" id="PF06804">
    <property type="entry name" value="Lipoprotein_18"/>
    <property type="match status" value="1"/>
</dbReference>
<dbReference type="RefSeq" id="WP_086271610.1">
    <property type="nucleotide sequence ID" value="NZ_CP132380.1"/>
</dbReference>
<keyword evidence="4" id="KW-1185">Reference proteome</keyword>
<evidence type="ECO:0008006" key="6">
    <source>
        <dbReference type="Google" id="ProtNLM"/>
    </source>
</evidence>
<accession>A0A242NL65</accession>
<feature type="compositionally biased region" description="Basic and acidic residues" evidence="1">
    <location>
        <begin position="218"/>
        <end position="253"/>
    </location>
</feature>
<dbReference type="PROSITE" id="PS51257">
    <property type="entry name" value="PROKAR_LIPOPROTEIN"/>
    <property type="match status" value="1"/>
</dbReference>
<dbReference type="AlphaFoldDB" id="A0A242NL65"/>
<dbReference type="OrthoDB" id="5686855at2"/>
<name>A0A242NL65_9GAMM</name>
<organism evidence="2 5">
    <name type="scientific">Gilliamella apicola</name>
    <dbReference type="NCBI Taxonomy" id="1196095"/>
    <lineage>
        <taxon>Bacteria</taxon>
        <taxon>Pseudomonadati</taxon>
        <taxon>Pseudomonadota</taxon>
        <taxon>Gammaproteobacteria</taxon>
        <taxon>Orbales</taxon>
        <taxon>Orbaceae</taxon>
        <taxon>Gilliamella</taxon>
    </lineage>
</organism>
<gene>
    <name evidence="3" type="ORF">B6C91_04815</name>
    <name evidence="2" type="ORF">B6D08_01390</name>
</gene>
<dbReference type="Gene3D" id="3.30.530.50">
    <property type="match status" value="1"/>
</dbReference>
<protein>
    <recommendedName>
        <fullName evidence="6">Outer membrane protein assembly factor BamC</fullName>
    </recommendedName>
</protein>
<dbReference type="InterPro" id="IPR010653">
    <property type="entry name" value="NlpB/DapX"/>
</dbReference>
<evidence type="ECO:0000313" key="5">
    <source>
        <dbReference type="Proteomes" id="UP000194977"/>
    </source>
</evidence>